<organism evidence="2 3">
    <name type="scientific">Mycena pura</name>
    <dbReference type="NCBI Taxonomy" id="153505"/>
    <lineage>
        <taxon>Eukaryota</taxon>
        <taxon>Fungi</taxon>
        <taxon>Dikarya</taxon>
        <taxon>Basidiomycota</taxon>
        <taxon>Agaricomycotina</taxon>
        <taxon>Agaricomycetes</taxon>
        <taxon>Agaricomycetidae</taxon>
        <taxon>Agaricales</taxon>
        <taxon>Marasmiineae</taxon>
        <taxon>Mycenaceae</taxon>
        <taxon>Mycena</taxon>
    </lineage>
</organism>
<proteinExistence type="predicted"/>
<name>A0AAD6UKF1_9AGAR</name>
<gene>
    <name evidence="2" type="ORF">GGX14DRAFT_580934</name>
</gene>
<reference evidence="2" key="1">
    <citation type="submission" date="2023-03" db="EMBL/GenBank/DDBJ databases">
        <title>Massive genome expansion in bonnet fungi (Mycena s.s.) driven by repeated elements and novel gene families across ecological guilds.</title>
        <authorList>
            <consortium name="Lawrence Berkeley National Laboratory"/>
            <person name="Harder C.B."/>
            <person name="Miyauchi S."/>
            <person name="Viragh M."/>
            <person name="Kuo A."/>
            <person name="Thoen E."/>
            <person name="Andreopoulos B."/>
            <person name="Lu D."/>
            <person name="Skrede I."/>
            <person name="Drula E."/>
            <person name="Henrissat B."/>
            <person name="Morin E."/>
            <person name="Kohler A."/>
            <person name="Barry K."/>
            <person name="LaButti K."/>
            <person name="Morin E."/>
            <person name="Salamov A."/>
            <person name="Lipzen A."/>
            <person name="Mereny Z."/>
            <person name="Hegedus B."/>
            <person name="Baldrian P."/>
            <person name="Stursova M."/>
            <person name="Weitz H."/>
            <person name="Taylor A."/>
            <person name="Grigoriev I.V."/>
            <person name="Nagy L.G."/>
            <person name="Martin F."/>
            <person name="Kauserud H."/>
        </authorList>
    </citation>
    <scope>NUCLEOTIDE SEQUENCE</scope>
    <source>
        <strain evidence="2">9144</strain>
    </source>
</reference>
<accession>A0AAD6UKF1</accession>
<keyword evidence="3" id="KW-1185">Reference proteome</keyword>
<protein>
    <submittedName>
        <fullName evidence="2">Uncharacterized protein</fullName>
    </submittedName>
</protein>
<dbReference type="EMBL" id="JARJCW010000190">
    <property type="protein sequence ID" value="KAJ7187612.1"/>
    <property type="molecule type" value="Genomic_DNA"/>
</dbReference>
<evidence type="ECO:0000313" key="2">
    <source>
        <dbReference type="EMBL" id="KAJ7187612.1"/>
    </source>
</evidence>
<dbReference type="Proteomes" id="UP001219525">
    <property type="component" value="Unassembled WGS sequence"/>
</dbReference>
<comment type="caution">
    <text evidence="2">The sequence shown here is derived from an EMBL/GenBank/DDBJ whole genome shotgun (WGS) entry which is preliminary data.</text>
</comment>
<evidence type="ECO:0000256" key="1">
    <source>
        <dbReference type="SAM" id="MobiDB-lite"/>
    </source>
</evidence>
<sequence length="251" mass="28494">MAYMGQLRLDGYAEIVDHAVRRKAQFDKKVLARAPKEVTVIFKTGSLVQVYNTKYEAGATFLVERKMVSMWSAPRRITSRSQNSYKLETLEGLPLGSRWSSRLLRQFIPRRRSTLLHELQLEWARGLEELGIVDKQGDEDTPEPGGATRRHDEGGHMWQCNLPHRADQRQSSSSQRHQNIKLHSSLFLAIGAVPCRPPAKPCRSTGDYVSSGCLPSFRRRVLISLDSSKTTHVSYASLVLPDMSYVFGWHL</sequence>
<evidence type="ECO:0000313" key="3">
    <source>
        <dbReference type="Proteomes" id="UP001219525"/>
    </source>
</evidence>
<dbReference type="AlphaFoldDB" id="A0AAD6UKF1"/>
<feature type="region of interest" description="Disordered" evidence="1">
    <location>
        <begin position="134"/>
        <end position="158"/>
    </location>
</feature>